<dbReference type="Proteomes" id="UP000823863">
    <property type="component" value="Unassembled WGS sequence"/>
</dbReference>
<dbReference type="InterPro" id="IPR020449">
    <property type="entry name" value="Tscrpt_reg_AraC-type_HTH"/>
</dbReference>
<keyword evidence="4" id="KW-0804">Transcription</keyword>
<dbReference type="PROSITE" id="PS50110">
    <property type="entry name" value="RESPONSE_REGULATORY"/>
    <property type="match status" value="1"/>
</dbReference>
<proteinExistence type="predicted"/>
<dbReference type="Pfam" id="PF00072">
    <property type="entry name" value="Response_reg"/>
    <property type="match status" value="1"/>
</dbReference>
<dbReference type="PROSITE" id="PS00041">
    <property type="entry name" value="HTH_ARAC_FAMILY_1"/>
    <property type="match status" value="1"/>
</dbReference>
<feature type="domain" description="HTH araC/xylS-type" evidence="7">
    <location>
        <begin position="415"/>
        <end position="514"/>
    </location>
</feature>
<name>A0A9D2TFB2_9FIRM</name>
<keyword evidence="6" id="KW-0597">Phosphoprotein</keyword>
<dbReference type="GO" id="GO:0000160">
    <property type="term" value="P:phosphorelay signal transduction system"/>
    <property type="evidence" value="ECO:0007669"/>
    <property type="project" value="InterPro"/>
</dbReference>
<dbReference type="PANTHER" id="PTHR43280">
    <property type="entry name" value="ARAC-FAMILY TRANSCRIPTIONAL REGULATOR"/>
    <property type="match status" value="1"/>
</dbReference>
<evidence type="ECO:0000256" key="5">
    <source>
        <dbReference type="ARBA" id="ARBA00024867"/>
    </source>
</evidence>
<dbReference type="InterPro" id="IPR009057">
    <property type="entry name" value="Homeodomain-like_sf"/>
</dbReference>
<protein>
    <recommendedName>
        <fullName evidence="1">Stage 0 sporulation protein A homolog</fullName>
    </recommendedName>
</protein>
<feature type="modified residue" description="4-aspartylphosphate" evidence="6">
    <location>
        <position position="54"/>
    </location>
</feature>
<dbReference type="AlphaFoldDB" id="A0A9D2TFB2"/>
<dbReference type="EMBL" id="DWWB01000035">
    <property type="protein sequence ID" value="HJC66417.1"/>
    <property type="molecule type" value="Genomic_DNA"/>
</dbReference>
<evidence type="ECO:0000313" key="9">
    <source>
        <dbReference type="EMBL" id="HJC66417.1"/>
    </source>
</evidence>
<dbReference type="SUPFAM" id="SSF46689">
    <property type="entry name" value="Homeodomain-like"/>
    <property type="match status" value="1"/>
</dbReference>
<dbReference type="InterPro" id="IPR018062">
    <property type="entry name" value="HTH_AraC-typ_CS"/>
</dbReference>
<dbReference type="Pfam" id="PF12833">
    <property type="entry name" value="HTH_18"/>
    <property type="match status" value="1"/>
</dbReference>
<evidence type="ECO:0000256" key="4">
    <source>
        <dbReference type="ARBA" id="ARBA00023163"/>
    </source>
</evidence>
<accession>A0A9D2TFB2</accession>
<evidence type="ECO:0000256" key="3">
    <source>
        <dbReference type="ARBA" id="ARBA00023125"/>
    </source>
</evidence>
<dbReference type="InterPro" id="IPR011006">
    <property type="entry name" value="CheY-like_superfamily"/>
</dbReference>
<dbReference type="InterPro" id="IPR001789">
    <property type="entry name" value="Sig_transdc_resp-reg_receiver"/>
</dbReference>
<dbReference type="PRINTS" id="PR00032">
    <property type="entry name" value="HTHARAC"/>
</dbReference>
<dbReference type="Gene3D" id="3.40.50.2300">
    <property type="match status" value="1"/>
</dbReference>
<dbReference type="PROSITE" id="PS01124">
    <property type="entry name" value="HTH_ARAC_FAMILY_2"/>
    <property type="match status" value="1"/>
</dbReference>
<evidence type="ECO:0000313" key="10">
    <source>
        <dbReference type="Proteomes" id="UP000823863"/>
    </source>
</evidence>
<dbReference type="PANTHER" id="PTHR43280:SF2">
    <property type="entry name" value="HTH-TYPE TRANSCRIPTIONAL REGULATOR EXSA"/>
    <property type="match status" value="1"/>
</dbReference>
<dbReference type="SMART" id="SM00448">
    <property type="entry name" value="REC"/>
    <property type="match status" value="1"/>
</dbReference>
<evidence type="ECO:0000259" key="7">
    <source>
        <dbReference type="PROSITE" id="PS01124"/>
    </source>
</evidence>
<sequence length="517" mass="58925">MKLLIVDDEQLTRKGIQESLDLKALSVDQVILADDGLHGLEEAKKNSPDLVLTDVRMPRMTGVEMAERILKEDPDVSIVFMSAYSDKEYLKAAIKLKAVSYVEKPLDLEELQASLKEAAENRLARLHSRSIAQSHEKHLLAKLALELTEKEHPQEDIIWQLIQDLKLPFTSSTSFSTLVVRFLTPISELSSDVSKNLNLRFEDSLKAYSIQRIYTFHADQDMIIHLYSDRKLEEKKLKFITRRLTEDLRSACHFFLARGPVVSGTERIPYSYEQAMKILEHSFFFELDSELPEQISSGSTAPLDDLLPDFLLALTNEQEAQALNVAEKLHASVSPTLLTASQARDLYYKYLGKLDEYATAKHISLWSRPDGSLESIWDSASACITLSQLNQLFVGKLKRFFSILKEGQGEHPTVFQIKEFIHQNYPLPTLSVPDISDHVNLSSSYVCTLFKTETGQTLNQYLNEYRIRMSKQLLADQRFKITDISSKVGYSDGNYYSKAFKKMVGLSPSEYREKMLS</sequence>
<organism evidence="9 10">
    <name type="scientific">Candidatus Enterocloster excrementigallinarum</name>
    <dbReference type="NCBI Taxonomy" id="2838558"/>
    <lineage>
        <taxon>Bacteria</taxon>
        <taxon>Bacillati</taxon>
        <taxon>Bacillota</taxon>
        <taxon>Clostridia</taxon>
        <taxon>Lachnospirales</taxon>
        <taxon>Lachnospiraceae</taxon>
        <taxon>Enterocloster</taxon>
    </lineage>
</organism>
<evidence type="ECO:0000256" key="6">
    <source>
        <dbReference type="PROSITE-ProRule" id="PRU00169"/>
    </source>
</evidence>
<keyword evidence="3" id="KW-0238">DNA-binding</keyword>
<feature type="domain" description="Response regulatory" evidence="8">
    <location>
        <begin position="2"/>
        <end position="119"/>
    </location>
</feature>
<dbReference type="Gene3D" id="1.10.10.60">
    <property type="entry name" value="Homeodomain-like"/>
    <property type="match status" value="2"/>
</dbReference>
<dbReference type="InterPro" id="IPR018060">
    <property type="entry name" value="HTH_AraC"/>
</dbReference>
<dbReference type="SUPFAM" id="SSF52172">
    <property type="entry name" value="CheY-like"/>
    <property type="match status" value="1"/>
</dbReference>
<reference evidence="9" key="2">
    <citation type="submission" date="2021-04" db="EMBL/GenBank/DDBJ databases">
        <authorList>
            <person name="Gilroy R."/>
        </authorList>
    </citation>
    <scope>NUCLEOTIDE SEQUENCE</scope>
    <source>
        <strain evidence="9">CHK198-12963</strain>
    </source>
</reference>
<reference evidence="9" key="1">
    <citation type="journal article" date="2021" name="PeerJ">
        <title>Extensive microbial diversity within the chicken gut microbiome revealed by metagenomics and culture.</title>
        <authorList>
            <person name="Gilroy R."/>
            <person name="Ravi A."/>
            <person name="Getino M."/>
            <person name="Pursley I."/>
            <person name="Horton D.L."/>
            <person name="Alikhan N.F."/>
            <person name="Baker D."/>
            <person name="Gharbi K."/>
            <person name="Hall N."/>
            <person name="Watson M."/>
            <person name="Adriaenssens E.M."/>
            <person name="Foster-Nyarko E."/>
            <person name="Jarju S."/>
            <person name="Secka A."/>
            <person name="Antonio M."/>
            <person name="Oren A."/>
            <person name="Chaudhuri R.R."/>
            <person name="La Ragione R."/>
            <person name="Hildebrand F."/>
            <person name="Pallen M.J."/>
        </authorList>
    </citation>
    <scope>NUCLEOTIDE SEQUENCE</scope>
    <source>
        <strain evidence="9">CHK198-12963</strain>
    </source>
</reference>
<dbReference type="GO" id="GO:0003700">
    <property type="term" value="F:DNA-binding transcription factor activity"/>
    <property type="evidence" value="ECO:0007669"/>
    <property type="project" value="InterPro"/>
</dbReference>
<evidence type="ECO:0000259" key="8">
    <source>
        <dbReference type="PROSITE" id="PS50110"/>
    </source>
</evidence>
<evidence type="ECO:0000256" key="2">
    <source>
        <dbReference type="ARBA" id="ARBA00023015"/>
    </source>
</evidence>
<dbReference type="GO" id="GO:0043565">
    <property type="term" value="F:sequence-specific DNA binding"/>
    <property type="evidence" value="ECO:0007669"/>
    <property type="project" value="InterPro"/>
</dbReference>
<evidence type="ECO:0000256" key="1">
    <source>
        <dbReference type="ARBA" id="ARBA00018672"/>
    </source>
</evidence>
<dbReference type="SMART" id="SM00342">
    <property type="entry name" value="HTH_ARAC"/>
    <property type="match status" value="1"/>
</dbReference>
<keyword evidence="2" id="KW-0805">Transcription regulation</keyword>
<comment type="caution">
    <text evidence="9">The sequence shown here is derived from an EMBL/GenBank/DDBJ whole genome shotgun (WGS) entry which is preliminary data.</text>
</comment>
<comment type="function">
    <text evidence="5">May play the central regulatory role in sporulation. It may be an element of the effector pathway responsible for the activation of sporulation genes in response to nutritional stress. Spo0A may act in concert with spo0H (a sigma factor) to control the expression of some genes that are critical to the sporulation process.</text>
</comment>
<gene>
    <name evidence="9" type="ORF">H9931_06825</name>
</gene>
<dbReference type="CDD" id="cd17536">
    <property type="entry name" value="REC_YesN-like"/>
    <property type="match status" value="1"/>
</dbReference>